<dbReference type="SUPFAM" id="SSF161111">
    <property type="entry name" value="Cation efflux protein transmembrane domain-like"/>
    <property type="match status" value="1"/>
</dbReference>
<evidence type="ECO:0000256" key="7">
    <source>
        <dbReference type="ARBA" id="ARBA00023065"/>
    </source>
</evidence>
<keyword evidence="5" id="KW-0862">Zinc</keyword>
<evidence type="ECO:0000256" key="4">
    <source>
        <dbReference type="ARBA" id="ARBA00022692"/>
    </source>
</evidence>
<dbReference type="GO" id="GO:0005886">
    <property type="term" value="C:plasma membrane"/>
    <property type="evidence" value="ECO:0007669"/>
    <property type="project" value="TreeGrafter"/>
</dbReference>
<dbReference type="Gene3D" id="1.20.1510.10">
    <property type="entry name" value="Cation efflux protein transmembrane domain"/>
    <property type="match status" value="1"/>
</dbReference>
<protein>
    <submittedName>
        <fullName evidence="12">Cation diffusion facilitator family transporter</fullName>
    </submittedName>
</protein>
<reference evidence="13" key="1">
    <citation type="submission" date="2011-02" db="EMBL/GenBank/DDBJ databases">
        <title>The complete genome of Planctomyces brasiliensis DSM 5305.</title>
        <authorList>
            <person name="Lucas S."/>
            <person name="Copeland A."/>
            <person name="Lapidus A."/>
            <person name="Bruce D."/>
            <person name="Goodwin L."/>
            <person name="Pitluck S."/>
            <person name="Kyrpides N."/>
            <person name="Mavromatis K."/>
            <person name="Pagani I."/>
            <person name="Ivanova N."/>
            <person name="Ovchinnikova G."/>
            <person name="Lu M."/>
            <person name="Detter J.C."/>
            <person name="Han C."/>
            <person name="Land M."/>
            <person name="Hauser L."/>
            <person name="Markowitz V."/>
            <person name="Cheng J.-F."/>
            <person name="Hugenholtz P."/>
            <person name="Woyke T."/>
            <person name="Wu D."/>
            <person name="Tindall B."/>
            <person name="Pomrenke H.G."/>
            <person name="Brambilla E."/>
            <person name="Klenk H.-P."/>
            <person name="Eisen J.A."/>
        </authorList>
    </citation>
    <scope>NUCLEOTIDE SEQUENCE [LARGE SCALE GENOMIC DNA]</scope>
    <source>
        <strain evidence="13">ATCC 49424 / DSM 5305 / JCM 21570 / NBRC 103401 / IFAM 1448</strain>
    </source>
</reference>
<feature type="domain" description="Cation efflux protein cytoplasmic" evidence="11">
    <location>
        <begin position="214"/>
        <end position="289"/>
    </location>
</feature>
<evidence type="ECO:0000256" key="2">
    <source>
        <dbReference type="ARBA" id="ARBA00008873"/>
    </source>
</evidence>
<dbReference type="PANTHER" id="PTHR11562">
    <property type="entry name" value="CATION EFFLUX PROTEIN/ ZINC TRANSPORTER"/>
    <property type="match status" value="1"/>
</dbReference>
<keyword evidence="7" id="KW-0406">Ion transport</keyword>
<dbReference type="PANTHER" id="PTHR11562:SF17">
    <property type="entry name" value="RE54080P-RELATED"/>
    <property type="match status" value="1"/>
</dbReference>
<keyword evidence="4 9" id="KW-0812">Transmembrane</keyword>
<dbReference type="OrthoDB" id="9809646at2"/>
<evidence type="ECO:0000259" key="10">
    <source>
        <dbReference type="Pfam" id="PF01545"/>
    </source>
</evidence>
<dbReference type="InterPro" id="IPR027469">
    <property type="entry name" value="Cation_efflux_TMD_sf"/>
</dbReference>
<keyword evidence="13" id="KW-1185">Reference proteome</keyword>
<evidence type="ECO:0000313" key="12">
    <source>
        <dbReference type="EMBL" id="ADY61412.1"/>
    </source>
</evidence>
<gene>
    <name evidence="12" type="ordered locus">Plabr_3827</name>
</gene>
<dbReference type="InterPro" id="IPR036837">
    <property type="entry name" value="Cation_efflux_CTD_sf"/>
</dbReference>
<dbReference type="Proteomes" id="UP000006860">
    <property type="component" value="Chromosome"/>
</dbReference>
<dbReference type="AlphaFoldDB" id="F0SST4"/>
<evidence type="ECO:0000256" key="6">
    <source>
        <dbReference type="ARBA" id="ARBA00022989"/>
    </source>
</evidence>
<keyword evidence="6 9" id="KW-1133">Transmembrane helix</keyword>
<dbReference type="KEGG" id="pbs:Plabr_3827"/>
<accession>F0SST4</accession>
<dbReference type="RefSeq" id="WP_013630131.1">
    <property type="nucleotide sequence ID" value="NC_015174.1"/>
</dbReference>
<feature type="transmembrane region" description="Helical" evidence="9">
    <location>
        <begin position="185"/>
        <end position="202"/>
    </location>
</feature>
<keyword evidence="3" id="KW-0813">Transport</keyword>
<keyword evidence="8 9" id="KW-0472">Membrane</keyword>
<evidence type="ECO:0000256" key="9">
    <source>
        <dbReference type="SAM" id="Phobius"/>
    </source>
</evidence>
<proteinExistence type="inferred from homology"/>
<feature type="transmembrane region" description="Helical" evidence="9">
    <location>
        <begin position="162"/>
        <end position="179"/>
    </location>
</feature>
<dbReference type="GO" id="GO:0005385">
    <property type="term" value="F:zinc ion transmembrane transporter activity"/>
    <property type="evidence" value="ECO:0007669"/>
    <property type="project" value="TreeGrafter"/>
</dbReference>
<dbReference type="STRING" id="756272.Plabr_3827"/>
<dbReference type="InterPro" id="IPR002524">
    <property type="entry name" value="Cation_efflux"/>
</dbReference>
<comment type="subcellular location">
    <subcellularLocation>
        <location evidence="1">Membrane</location>
        <topology evidence="1">Multi-pass membrane protein</topology>
    </subcellularLocation>
</comment>
<feature type="transmembrane region" description="Helical" evidence="9">
    <location>
        <begin position="86"/>
        <end position="108"/>
    </location>
</feature>
<evidence type="ECO:0000256" key="5">
    <source>
        <dbReference type="ARBA" id="ARBA00022906"/>
    </source>
</evidence>
<name>F0SST4_RUBBR</name>
<dbReference type="NCBIfam" id="TIGR01297">
    <property type="entry name" value="CDF"/>
    <property type="match status" value="1"/>
</dbReference>
<dbReference type="EMBL" id="CP002546">
    <property type="protein sequence ID" value="ADY61412.1"/>
    <property type="molecule type" value="Genomic_DNA"/>
</dbReference>
<dbReference type="SUPFAM" id="SSF160240">
    <property type="entry name" value="Cation efflux protein cytoplasmic domain-like"/>
    <property type="match status" value="1"/>
</dbReference>
<feature type="domain" description="Cation efflux protein transmembrane" evidence="10">
    <location>
        <begin position="21"/>
        <end position="208"/>
    </location>
</feature>
<keyword evidence="5" id="KW-0864">Zinc transport</keyword>
<evidence type="ECO:0000259" key="11">
    <source>
        <dbReference type="Pfam" id="PF16916"/>
    </source>
</evidence>
<dbReference type="InterPro" id="IPR050681">
    <property type="entry name" value="CDF/SLC30A"/>
</dbReference>
<feature type="transmembrane region" description="Helical" evidence="9">
    <location>
        <begin position="120"/>
        <end position="142"/>
    </location>
</feature>
<dbReference type="InterPro" id="IPR058533">
    <property type="entry name" value="Cation_efflux_TM"/>
</dbReference>
<evidence type="ECO:0000313" key="13">
    <source>
        <dbReference type="Proteomes" id="UP000006860"/>
    </source>
</evidence>
<organism evidence="12 13">
    <name type="scientific">Rubinisphaera brasiliensis (strain ATCC 49424 / DSM 5305 / JCM 21570 / IAM 15109 / NBRC 103401 / IFAM 1448)</name>
    <name type="common">Planctomyces brasiliensis</name>
    <dbReference type="NCBI Taxonomy" id="756272"/>
    <lineage>
        <taxon>Bacteria</taxon>
        <taxon>Pseudomonadati</taxon>
        <taxon>Planctomycetota</taxon>
        <taxon>Planctomycetia</taxon>
        <taxon>Planctomycetales</taxon>
        <taxon>Planctomycetaceae</taxon>
        <taxon>Rubinisphaera</taxon>
    </lineage>
</organism>
<evidence type="ECO:0000256" key="3">
    <source>
        <dbReference type="ARBA" id="ARBA00022448"/>
    </source>
</evidence>
<dbReference type="Pfam" id="PF16916">
    <property type="entry name" value="ZT_dimer"/>
    <property type="match status" value="1"/>
</dbReference>
<comment type="similarity">
    <text evidence="2">Belongs to the cation diffusion facilitator (CDF) transporter (TC 2.A.4) family. SLC30A subfamily.</text>
</comment>
<evidence type="ECO:0000256" key="8">
    <source>
        <dbReference type="ARBA" id="ARBA00023136"/>
    </source>
</evidence>
<sequence length="309" mass="34347">MHAPHSHEHNHAASSDRALATAFFLNATFTVAEIFGGYWTNSIAILTDALHDGGDCLTLGLAWYLQTLSHRRADAKFSYGYRRFSVLGALITGVVLLIGVSFVGWHATQRLIWPTEEEPYALGMLLFAALGIVVNGVAAWILTSGRSLNEQVASWHLLEDTFGWAAVLVGSIVMLIWHAPAVDPILALMLSVVVFWNVARNLKRVLLIFLQSAPSDFDLVKFRDRLARLPCVVSTHHTHTWTLDGDAHVFSTHLVMSKSADRETIVQTKQNIHAMLQEYDFEHITVEVELEGEPCPSNEHSTELQSGQQ</sequence>
<evidence type="ECO:0000256" key="1">
    <source>
        <dbReference type="ARBA" id="ARBA00004141"/>
    </source>
</evidence>
<dbReference type="Pfam" id="PF01545">
    <property type="entry name" value="Cation_efflux"/>
    <property type="match status" value="1"/>
</dbReference>
<dbReference type="HOGENOM" id="CLU_013430_0_0_0"/>
<dbReference type="eggNOG" id="COG1230">
    <property type="taxonomic scope" value="Bacteria"/>
</dbReference>
<dbReference type="InterPro" id="IPR027470">
    <property type="entry name" value="Cation_efflux_CTD"/>
</dbReference>